<dbReference type="PANTHER" id="PTHR21301">
    <property type="entry name" value="REVERSE TRANSCRIPTASE"/>
    <property type="match status" value="1"/>
</dbReference>
<protein>
    <recommendedName>
        <fullName evidence="1">Helix-turn-helix domain-containing protein</fullName>
    </recommendedName>
</protein>
<organism evidence="2 3">
    <name type="scientific">Rotaria magnacalcarata</name>
    <dbReference type="NCBI Taxonomy" id="392030"/>
    <lineage>
        <taxon>Eukaryota</taxon>
        <taxon>Metazoa</taxon>
        <taxon>Spiralia</taxon>
        <taxon>Gnathifera</taxon>
        <taxon>Rotifera</taxon>
        <taxon>Eurotatoria</taxon>
        <taxon>Bdelloidea</taxon>
        <taxon>Philodinida</taxon>
        <taxon>Philodinidae</taxon>
        <taxon>Rotaria</taxon>
    </lineage>
</organism>
<dbReference type="EMBL" id="CAJNRE010016897">
    <property type="protein sequence ID" value="CAF2149582.1"/>
    <property type="molecule type" value="Genomic_DNA"/>
</dbReference>
<sequence length="132" mass="15455">RYIDDVFMTWNKSENELKKVLDNANTWHPNIKLEYKIGKSLPFLDILLTNINGTLSTSVYHKPTAEPYVVPFISDHPRHVFENIVQTSLRRAIKYSSTFQLFNYSMMREDISNQHFCTMGETIVDILNILID</sequence>
<feature type="domain" description="Helix-turn-helix" evidence="1">
    <location>
        <begin position="68"/>
        <end position="105"/>
    </location>
</feature>
<evidence type="ECO:0000313" key="3">
    <source>
        <dbReference type="Proteomes" id="UP000663824"/>
    </source>
</evidence>
<dbReference type="InterPro" id="IPR058912">
    <property type="entry name" value="HTH_animal"/>
</dbReference>
<dbReference type="PANTHER" id="PTHR21301:SF10">
    <property type="entry name" value="REVERSE TRANSCRIPTASE DOMAIN-CONTAINING PROTEIN"/>
    <property type="match status" value="1"/>
</dbReference>
<dbReference type="Pfam" id="PF26215">
    <property type="entry name" value="HTH_animal"/>
    <property type="match status" value="1"/>
</dbReference>
<dbReference type="SUPFAM" id="SSF160800">
    <property type="entry name" value="Lp2179-like"/>
    <property type="match status" value="1"/>
</dbReference>
<proteinExistence type="predicted"/>
<dbReference type="AlphaFoldDB" id="A0A816XPY0"/>
<name>A0A816XPY0_9BILA</name>
<feature type="non-terminal residue" evidence="2">
    <location>
        <position position="132"/>
    </location>
</feature>
<dbReference type="InterPro" id="IPR035942">
    <property type="entry name" value="Lp2179-like_sf"/>
</dbReference>
<gene>
    <name evidence="2" type="ORF">MBJ925_LOCUS30989</name>
</gene>
<feature type="non-terminal residue" evidence="2">
    <location>
        <position position="1"/>
    </location>
</feature>
<dbReference type="Proteomes" id="UP000663824">
    <property type="component" value="Unassembled WGS sequence"/>
</dbReference>
<evidence type="ECO:0000313" key="2">
    <source>
        <dbReference type="EMBL" id="CAF2149582.1"/>
    </source>
</evidence>
<accession>A0A816XPY0</accession>
<evidence type="ECO:0000259" key="1">
    <source>
        <dbReference type="Pfam" id="PF26215"/>
    </source>
</evidence>
<comment type="caution">
    <text evidence="2">The sequence shown here is derived from an EMBL/GenBank/DDBJ whole genome shotgun (WGS) entry which is preliminary data.</text>
</comment>
<reference evidence="2" key="1">
    <citation type="submission" date="2021-02" db="EMBL/GenBank/DDBJ databases">
        <authorList>
            <person name="Nowell W R."/>
        </authorList>
    </citation>
    <scope>NUCLEOTIDE SEQUENCE</scope>
</reference>